<keyword evidence="2" id="KW-0812">Transmembrane</keyword>
<evidence type="ECO:0000256" key="1">
    <source>
        <dbReference type="ARBA" id="ARBA00004167"/>
    </source>
</evidence>
<dbReference type="RefSeq" id="WP_128234243.1">
    <property type="nucleotide sequence ID" value="NZ_SAUY01000098.1"/>
</dbReference>
<comment type="caution">
    <text evidence="4">The sequence shown here is derived from an EMBL/GenBank/DDBJ whole genome shotgun (WGS) entry which is preliminary data.</text>
</comment>
<sequence length="303" mass="34890">MDQRETDAEKVLHGALNKSRSKYVLFTQVKDEGPFLKEWVAYHKIIGFDDIVLLDNDSTDESADILRDLASRGLIHLINWPRISDSDRPQIAAFDMLCKFIKENRPNGWVAFIDADEFISLPKAKNIVDFMSDKQSYHGIALNWRIFGSSGRVEPPNDLVINSYTQRARDAFPANRHVKSIINMKYLEGITGNSHYFIVADSSKYVFPNMEIFPGCFNFLEHSDVYHGNTTSILDEACVYHYIIKSKADWIRKKSRGRATLANGSASPIDETYFATHDRNEINDFTMLPWGHRVNNYINFYMK</sequence>
<dbReference type="CDD" id="cd00761">
    <property type="entry name" value="Glyco_tranf_GTA_type"/>
    <property type="match status" value="1"/>
</dbReference>
<dbReference type="EMBL" id="SAUY01000098">
    <property type="protein sequence ID" value="RWR24799.1"/>
    <property type="molecule type" value="Genomic_DNA"/>
</dbReference>
<keyword evidence="3" id="KW-1133">Transmembrane helix</keyword>
<accession>A0A443JWD0</accession>
<keyword evidence="3" id="KW-0472">Membrane</keyword>
<protein>
    <submittedName>
        <fullName evidence="4">Glycosyltransferase family 2 protein</fullName>
    </submittedName>
</protein>
<reference evidence="4 5" key="2">
    <citation type="submission" date="2019-01" db="EMBL/GenBank/DDBJ databases">
        <authorList>
            <person name="Li Y."/>
        </authorList>
    </citation>
    <scope>NUCLEOTIDE SEQUENCE [LARGE SCALE GENOMIC DNA]</scope>
    <source>
        <strain evidence="4 5">07D10-4-3</strain>
    </source>
</reference>
<evidence type="ECO:0000313" key="5">
    <source>
        <dbReference type="Proteomes" id="UP000284451"/>
    </source>
</evidence>
<organism evidence="4 5">
    <name type="scientific">Paenirhodobacter populi</name>
    <dbReference type="NCBI Taxonomy" id="2306993"/>
    <lineage>
        <taxon>Bacteria</taxon>
        <taxon>Pseudomonadati</taxon>
        <taxon>Pseudomonadota</taxon>
        <taxon>Alphaproteobacteria</taxon>
        <taxon>Rhodobacterales</taxon>
        <taxon>Rhodobacter group</taxon>
        <taxon>Paenirhodobacter</taxon>
    </lineage>
</organism>
<dbReference type="Pfam" id="PF13704">
    <property type="entry name" value="Glyco_tranf_2_4"/>
    <property type="match status" value="1"/>
</dbReference>
<evidence type="ECO:0000313" key="4">
    <source>
        <dbReference type="EMBL" id="RWR24799.1"/>
    </source>
</evidence>
<evidence type="ECO:0000256" key="2">
    <source>
        <dbReference type="ARBA" id="ARBA00022692"/>
    </source>
</evidence>
<dbReference type="PANTHER" id="PTHR21461:SF69">
    <property type="entry name" value="GLYCOSYLTRANSFERASE FAMILY 92 PROTEIN"/>
    <property type="match status" value="1"/>
</dbReference>
<comment type="subcellular location">
    <subcellularLocation>
        <location evidence="1">Membrane</location>
        <topology evidence="1">Single-pass membrane protein</topology>
    </subcellularLocation>
</comment>
<dbReference type="GO" id="GO:0005737">
    <property type="term" value="C:cytoplasm"/>
    <property type="evidence" value="ECO:0007669"/>
    <property type="project" value="TreeGrafter"/>
</dbReference>
<keyword evidence="4" id="KW-0808">Transferase</keyword>
<reference evidence="4 5" key="1">
    <citation type="submission" date="2019-01" db="EMBL/GenBank/DDBJ databases">
        <title>Sinorhodobacter populi sp. nov. isolated from the symptomatic bark tissue of Populus euramericana canker.</title>
        <authorList>
            <person name="Xu G."/>
        </authorList>
    </citation>
    <scope>NUCLEOTIDE SEQUENCE [LARGE SCALE GENOMIC DNA]</scope>
    <source>
        <strain evidence="4 5">07D10-4-3</strain>
    </source>
</reference>
<proteinExistence type="predicted"/>
<dbReference type="PANTHER" id="PTHR21461">
    <property type="entry name" value="GLYCOSYLTRANSFERASE FAMILY 92 PROTEIN"/>
    <property type="match status" value="1"/>
</dbReference>
<gene>
    <name evidence="4" type="ORF">D2T29_22580</name>
</gene>
<evidence type="ECO:0000256" key="3">
    <source>
        <dbReference type="ARBA" id="ARBA00022989"/>
    </source>
</evidence>
<name>A0A443JWD0_9RHOB</name>
<dbReference type="InterPro" id="IPR029044">
    <property type="entry name" value="Nucleotide-diphossugar_trans"/>
</dbReference>
<dbReference type="Gene3D" id="3.90.550.10">
    <property type="entry name" value="Spore Coat Polysaccharide Biosynthesis Protein SpsA, Chain A"/>
    <property type="match status" value="1"/>
</dbReference>
<dbReference type="GO" id="GO:0016020">
    <property type="term" value="C:membrane"/>
    <property type="evidence" value="ECO:0007669"/>
    <property type="project" value="UniProtKB-SubCell"/>
</dbReference>
<dbReference type="GO" id="GO:0016757">
    <property type="term" value="F:glycosyltransferase activity"/>
    <property type="evidence" value="ECO:0007669"/>
    <property type="project" value="TreeGrafter"/>
</dbReference>
<dbReference type="AlphaFoldDB" id="A0A443JWD0"/>
<dbReference type="SUPFAM" id="SSF53448">
    <property type="entry name" value="Nucleotide-diphospho-sugar transferases"/>
    <property type="match status" value="1"/>
</dbReference>
<dbReference type="Proteomes" id="UP000284451">
    <property type="component" value="Unassembled WGS sequence"/>
</dbReference>